<name>A0ABT0Y995_9ACTN</name>
<evidence type="ECO:0008006" key="3">
    <source>
        <dbReference type="Google" id="ProtNLM"/>
    </source>
</evidence>
<evidence type="ECO:0000313" key="1">
    <source>
        <dbReference type="EMBL" id="MCM4081859.1"/>
    </source>
</evidence>
<proteinExistence type="predicted"/>
<dbReference type="EMBL" id="JAMQOL010000044">
    <property type="protein sequence ID" value="MCM4081859.1"/>
    <property type="molecule type" value="Genomic_DNA"/>
</dbReference>
<dbReference type="InterPro" id="IPR014729">
    <property type="entry name" value="Rossmann-like_a/b/a_fold"/>
</dbReference>
<organism evidence="1 2">
    <name type="scientific">Paractinoplanes hotanensis</name>
    <dbReference type="NCBI Taxonomy" id="2906497"/>
    <lineage>
        <taxon>Bacteria</taxon>
        <taxon>Bacillati</taxon>
        <taxon>Actinomycetota</taxon>
        <taxon>Actinomycetes</taxon>
        <taxon>Micromonosporales</taxon>
        <taxon>Micromonosporaceae</taxon>
        <taxon>Paractinoplanes</taxon>
    </lineage>
</organism>
<dbReference type="Proteomes" id="UP001523216">
    <property type="component" value="Unassembled WGS sequence"/>
</dbReference>
<keyword evidence="2" id="KW-1185">Reference proteome</keyword>
<sequence length="320" mass="34031">MNQRFYDPASTAVELSGGLDSANVAASLGAAHPGQITAAAMIIVGPAGVQQQDRRRQMIDLFRLGPDVTTSMTDNLPLRPGGRRASRALITPYDELYDEGKTTLLGLLRSRGVRTVATGTGGDEMMALTAAELSRAPLGTDPLDLPWTGPHSRELRGGFDTGTAPASIFNEVTLLAAACVAPPILRAGMWPIHPLADPALIRFGGWLPYSWRHLKRLHVARLERVGCGPYLVDPPLRENFEPVMDEALHRHGAAFLRAMLDRGSPLIDDGYLNPDELAAAATRIADGTPAPGDNSVCNVIALEAALSSFGHAESPTPVPA</sequence>
<evidence type="ECO:0000313" key="2">
    <source>
        <dbReference type="Proteomes" id="UP001523216"/>
    </source>
</evidence>
<gene>
    <name evidence="1" type="ORF">LXN57_30245</name>
</gene>
<comment type="caution">
    <text evidence="1">The sequence shown here is derived from an EMBL/GenBank/DDBJ whole genome shotgun (WGS) entry which is preliminary data.</text>
</comment>
<reference evidence="1 2" key="1">
    <citation type="submission" date="2022-06" db="EMBL/GenBank/DDBJ databases">
        <title>Actinoplanes abujensis sp. nov., isolated from Nigerian arid soil.</title>
        <authorList>
            <person name="Ding P."/>
        </authorList>
    </citation>
    <scope>NUCLEOTIDE SEQUENCE [LARGE SCALE GENOMIC DNA]</scope>
    <source>
        <strain evidence="2">TRM88002</strain>
    </source>
</reference>
<protein>
    <recommendedName>
        <fullName evidence="3">Asparagine synthase</fullName>
    </recommendedName>
</protein>
<dbReference type="Gene3D" id="3.40.50.620">
    <property type="entry name" value="HUPs"/>
    <property type="match status" value="1"/>
</dbReference>
<accession>A0ABT0Y995</accession>
<dbReference type="SUPFAM" id="SSF52402">
    <property type="entry name" value="Adenine nucleotide alpha hydrolases-like"/>
    <property type="match status" value="1"/>
</dbReference>